<reference evidence="2" key="1">
    <citation type="submission" date="2009-05" db="EMBL/GenBank/DDBJ databases">
        <title>The genome sequence of Ajellomyces capsulatus strain H143.</title>
        <authorList>
            <person name="Champion M."/>
            <person name="Cuomo C.A."/>
            <person name="Ma L.-J."/>
            <person name="Henn M.R."/>
            <person name="Sil A."/>
            <person name="Goldman B."/>
            <person name="Young S.K."/>
            <person name="Kodira C.D."/>
            <person name="Zeng Q."/>
            <person name="Koehrsen M."/>
            <person name="Alvarado L."/>
            <person name="Berlin A.M."/>
            <person name="Borenstein D."/>
            <person name="Chen Z."/>
            <person name="Engels R."/>
            <person name="Freedman E."/>
            <person name="Gellesch M."/>
            <person name="Goldberg J."/>
            <person name="Griggs A."/>
            <person name="Gujja S."/>
            <person name="Heiman D.I."/>
            <person name="Hepburn T.A."/>
            <person name="Howarth C."/>
            <person name="Jen D."/>
            <person name="Larson L."/>
            <person name="Lewis B."/>
            <person name="Mehta T."/>
            <person name="Park D."/>
            <person name="Pearson M."/>
            <person name="Roberts A."/>
            <person name="Saif S."/>
            <person name="Shea T.D."/>
            <person name="Shenoy N."/>
            <person name="Sisk P."/>
            <person name="Stolte C."/>
            <person name="Sykes S."/>
            <person name="Walk T."/>
            <person name="White J."/>
            <person name="Yandava C."/>
            <person name="Klein B."/>
            <person name="McEwen J.G."/>
            <person name="Puccia R."/>
            <person name="Goldman G.H."/>
            <person name="Felipe M.S."/>
            <person name="Nino-Vega G."/>
            <person name="San-Blas G."/>
            <person name="Taylor J.W."/>
            <person name="Mendoza L."/>
            <person name="Galagan J.E."/>
            <person name="Nusbaum C."/>
            <person name="Birren B.W."/>
        </authorList>
    </citation>
    <scope>NUCLEOTIDE SEQUENCE [LARGE SCALE GENOMIC DNA]</scope>
    <source>
        <strain evidence="2">H143</strain>
    </source>
</reference>
<organism evidence="1 2">
    <name type="scientific">Ajellomyces capsulatus (strain H143)</name>
    <name type="common">Darling's disease fungus</name>
    <name type="synonym">Histoplasma capsulatum</name>
    <dbReference type="NCBI Taxonomy" id="544712"/>
    <lineage>
        <taxon>Eukaryota</taxon>
        <taxon>Fungi</taxon>
        <taxon>Dikarya</taxon>
        <taxon>Ascomycota</taxon>
        <taxon>Pezizomycotina</taxon>
        <taxon>Eurotiomycetes</taxon>
        <taxon>Eurotiomycetidae</taxon>
        <taxon>Onygenales</taxon>
        <taxon>Ajellomycetaceae</taxon>
        <taxon>Histoplasma</taxon>
    </lineage>
</organism>
<dbReference type="Proteomes" id="UP000002624">
    <property type="component" value="Unassembled WGS sequence"/>
</dbReference>
<dbReference type="AlphaFoldDB" id="C6H8W6"/>
<accession>C6H8W6</accession>
<dbReference type="VEuPathDB" id="FungiDB:HCDG_02647"/>
<name>C6H8W6_AJECH</name>
<dbReference type="HOGENOM" id="CLU_780675_0_0_1"/>
<evidence type="ECO:0000313" key="1">
    <source>
        <dbReference type="EMBL" id="EER42749.1"/>
    </source>
</evidence>
<evidence type="ECO:0000313" key="2">
    <source>
        <dbReference type="Proteomes" id="UP000002624"/>
    </source>
</evidence>
<dbReference type="EMBL" id="GG692421">
    <property type="protein sequence ID" value="EER42749.1"/>
    <property type="molecule type" value="Genomic_DNA"/>
</dbReference>
<gene>
    <name evidence="1" type="ORF">HCDG_02647</name>
</gene>
<proteinExistence type="predicted"/>
<sequence>MASAEFYASGIEFPPQLLNEDTMGQVDLPALRMNQKLLKSLNIDISEWQNTINDNQLLIQVFDIHNLIIHCENNITAESESEVSSLSSMALQESVLGSPLFVPSKLLHSIINCGTAVTTPPASSQQERPFTEGFDSMQWGGDGSSWQNLNGCQESVVSSQVPSNRVTDEGSMLDDNASGGLSGVSILDNINHNSMDVSLLESILVLSSDAEIGSVTLENLMSVVDVLLMNVIFEFFWGTFDCGEIIEFLKALESQQWITGGLVNYFAAKLSRQGDYGQGSCSHCWNVISGSENTEWKFYHADCEQQNDMNDSGVFMLWFLHACADGGDAAELSDNYCITLVWVIMDDLRSHLTNV</sequence>
<protein>
    <submittedName>
        <fullName evidence="1">Uncharacterized protein</fullName>
    </submittedName>
</protein>